<reference evidence="1 2" key="1">
    <citation type="journal article" date="2010" name="BMC Genomics">
        <title>Genomic sequencing and analyses of Lymantria xylina multiple nucleopolyhedrovirus.</title>
        <authorList>
            <person name="Nai Y.S."/>
            <person name="Wu C.Y."/>
            <person name="Wang T.C."/>
            <person name="Chen Y.R."/>
            <person name="Lau W.H."/>
            <person name="Lo C.F."/>
            <person name="Tsai M.F."/>
            <person name="Wang C.H."/>
        </authorList>
    </citation>
    <scope>NUCLEOTIDE SEQUENCE [LARGE SCALE GENOMIC DNA]</scope>
    <source>
        <strain evidence="1">LyxyMNPV-5</strain>
    </source>
</reference>
<protein>
    <submittedName>
        <fullName evidence="1">ORF113</fullName>
    </submittedName>
</protein>
<dbReference type="RefSeq" id="YP_003517853.1">
    <property type="nucleotide sequence ID" value="NC_013953.1"/>
</dbReference>
<keyword evidence="2" id="KW-1185">Reference proteome</keyword>
<dbReference type="Proteomes" id="UP000203822">
    <property type="component" value="Segment"/>
</dbReference>
<evidence type="ECO:0000313" key="2">
    <source>
        <dbReference type="Proteomes" id="UP000203822"/>
    </source>
</evidence>
<proteinExistence type="predicted"/>
<name>D4N2F0_9ABAC</name>
<accession>D4N2F0</accession>
<dbReference type="KEGG" id="vg:8919487"/>
<evidence type="ECO:0000313" key="1">
    <source>
        <dbReference type="EMBL" id="ADD73822.1"/>
    </source>
</evidence>
<dbReference type="GeneID" id="8919487"/>
<dbReference type="OrthoDB" id="35430at10239"/>
<organism evidence="1 2">
    <name type="scientific">Lymantria xylina multiple nucleopolyhedrovirus</name>
    <dbReference type="NCBI Taxonomy" id="2847840"/>
    <lineage>
        <taxon>Viruses</taxon>
        <taxon>Viruses incertae sedis</taxon>
        <taxon>Naldaviricetes</taxon>
        <taxon>Lefavirales</taxon>
        <taxon>Baculoviridae</taxon>
        <taxon>Alphabaculovirus</taxon>
        <taxon>Alphabaculovirus lyxylinae</taxon>
        <taxon>Lymantria xylina nucleopolyhedrovirus</taxon>
    </lineage>
</organism>
<sequence>MEKAIVRYARRRAASAVDVHKILGDVVWAFVYEGFVGNGKLRSMALRSAEERAEHAQFVDLHKRKVCRAALKQLFARHCLFEMTRADRREVTRGLRLLSACRCVDAQACPAANEHKNKTQQ</sequence>
<dbReference type="EMBL" id="GQ202541">
    <property type="protein sequence ID" value="ADD73822.1"/>
    <property type="molecule type" value="Genomic_DNA"/>
</dbReference>